<evidence type="ECO:0000313" key="1">
    <source>
        <dbReference type="EMBL" id="KHT65580.1"/>
    </source>
</evidence>
<organism evidence="1 2">
    <name type="scientific">Photobacterium gaetbulicola</name>
    <dbReference type="NCBI Taxonomy" id="1295392"/>
    <lineage>
        <taxon>Bacteria</taxon>
        <taxon>Pseudomonadati</taxon>
        <taxon>Pseudomonadota</taxon>
        <taxon>Gammaproteobacteria</taxon>
        <taxon>Vibrionales</taxon>
        <taxon>Vibrionaceae</taxon>
        <taxon>Photobacterium</taxon>
    </lineage>
</organism>
<dbReference type="EMBL" id="JWLZ01000001">
    <property type="protein sequence ID" value="KHT65580.1"/>
    <property type="molecule type" value="Genomic_DNA"/>
</dbReference>
<accession>A0A0B9GL54</accession>
<reference evidence="1 2" key="1">
    <citation type="submission" date="2014-12" db="EMBL/GenBank/DDBJ databases">
        <title>Genome sequencing of Photobacterium gaetbulicola AD005a.</title>
        <authorList>
            <person name="Adrian T.G.S."/>
            <person name="Chan K.G."/>
        </authorList>
    </citation>
    <scope>NUCLEOTIDE SEQUENCE [LARGE SCALE GENOMIC DNA]</scope>
    <source>
        <strain evidence="1 2">AD005a</strain>
    </source>
</reference>
<dbReference type="RefSeq" id="WP_039455967.1">
    <property type="nucleotide sequence ID" value="NZ_JWLZ01000001.1"/>
</dbReference>
<comment type="caution">
    <text evidence="1">The sequence shown here is derived from an EMBL/GenBank/DDBJ whole genome shotgun (WGS) entry which is preliminary data.</text>
</comment>
<sequence>MKMRHLSIAILGAMLIIGCNESDNVDTGGKNPPVNPDPDGIYDVENTFWDLEATPKSMVSSSTATAISYYFNSENYQLKTFWQDGDETYYTSSKYSISGNISDVSKGSLTFSFEGTENTCKFYVADKETLDLTECSNSNLDVTTYKATSDREGELRRIAEEVIWSANPEVSEKVEDSFKRLDPGNYPQDYCWELGDEEGVKASSASTIIDPQYGMVWKLNKPQMRKRAEFARAEGEVNSYSAKDGDDIYIGWRWKISTEDASNIADEVTVFQWKSAAPHDQNYPVNMEYDGTLTLNAFGPSYDGTGWPSQRRTVLWREEIPQDQWVTFVVRIKVDRADFGGIVQFWYNGEEQSLENTEFKEYKVKLSEDGKTAFHRTGDGQFVYPKWGVYNRASCNYDASAYFDDMKIGTTLEAVMPR</sequence>
<dbReference type="Pfam" id="PF14099">
    <property type="entry name" value="Polysacc_lyase"/>
    <property type="match status" value="1"/>
</dbReference>
<gene>
    <name evidence="1" type="ORF">RJ45_00055</name>
</gene>
<proteinExistence type="predicted"/>
<dbReference type="AlphaFoldDB" id="A0A0B9GL54"/>
<dbReference type="PROSITE" id="PS51257">
    <property type="entry name" value="PROKAR_LIPOPROTEIN"/>
    <property type="match status" value="1"/>
</dbReference>
<dbReference type="InterPro" id="IPR025975">
    <property type="entry name" value="Polysacc_lyase"/>
</dbReference>
<evidence type="ECO:0000313" key="2">
    <source>
        <dbReference type="Proteomes" id="UP000031278"/>
    </source>
</evidence>
<name>A0A0B9GL54_9GAMM</name>
<dbReference type="Gene3D" id="2.60.120.200">
    <property type="match status" value="1"/>
</dbReference>
<protein>
    <submittedName>
        <fullName evidence="1">Uncharacterized protein</fullName>
    </submittedName>
</protein>
<dbReference type="Proteomes" id="UP000031278">
    <property type="component" value="Unassembled WGS sequence"/>
</dbReference>